<dbReference type="InterPro" id="IPR013022">
    <property type="entry name" value="Xyl_isomerase-like_TIM-brl"/>
</dbReference>
<proteinExistence type="predicted"/>
<keyword evidence="2" id="KW-0378">Hydrolase</keyword>
<evidence type="ECO:0000259" key="1">
    <source>
        <dbReference type="Pfam" id="PF01261"/>
    </source>
</evidence>
<dbReference type="PANTHER" id="PTHR21445:SF0">
    <property type="entry name" value="APURINIC-APYRIMIDINIC ENDONUCLEASE"/>
    <property type="match status" value="1"/>
</dbReference>
<gene>
    <name evidence="2" type="ORF">LCMAC101_05540</name>
</gene>
<dbReference type="PROSITE" id="PS51432">
    <property type="entry name" value="AP_NUCLEASE_F2_4"/>
    <property type="match status" value="1"/>
</dbReference>
<dbReference type="GO" id="GO:0003677">
    <property type="term" value="F:DNA binding"/>
    <property type="evidence" value="ECO:0007669"/>
    <property type="project" value="InterPro"/>
</dbReference>
<evidence type="ECO:0000313" key="2">
    <source>
        <dbReference type="EMBL" id="QBK85959.1"/>
    </source>
</evidence>
<dbReference type="PANTHER" id="PTHR21445">
    <property type="entry name" value="ENDONUCLEASE IV ENDODEOXYRIBONUCLEASE IV"/>
    <property type="match status" value="1"/>
</dbReference>
<dbReference type="InterPro" id="IPR036237">
    <property type="entry name" value="Xyl_isomerase-like_sf"/>
</dbReference>
<protein>
    <submittedName>
        <fullName evidence="2">AP (Apurinic) endonuclease family 2</fullName>
    </submittedName>
</protein>
<organism evidence="2">
    <name type="scientific">Marseillevirus LCMAC101</name>
    <dbReference type="NCBI Taxonomy" id="2506602"/>
    <lineage>
        <taxon>Viruses</taxon>
        <taxon>Varidnaviria</taxon>
        <taxon>Bamfordvirae</taxon>
        <taxon>Nucleocytoviricota</taxon>
        <taxon>Megaviricetes</taxon>
        <taxon>Pimascovirales</taxon>
        <taxon>Pimascovirales incertae sedis</taxon>
        <taxon>Marseilleviridae</taxon>
    </lineage>
</organism>
<dbReference type="SMART" id="SM00518">
    <property type="entry name" value="AP2Ec"/>
    <property type="match status" value="1"/>
</dbReference>
<dbReference type="InterPro" id="IPR001719">
    <property type="entry name" value="AP_endonuc_2"/>
</dbReference>
<dbReference type="NCBIfam" id="TIGR00587">
    <property type="entry name" value="nfo"/>
    <property type="match status" value="1"/>
</dbReference>
<feature type="domain" description="Xylose isomerase-like TIM barrel" evidence="1">
    <location>
        <begin position="35"/>
        <end position="281"/>
    </location>
</feature>
<reference evidence="2" key="1">
    <citation type="journal article" date="2019" name="MBio">
        <title>Virus Genomes from Deep Sea Sediments Expand the Ocean Megavirome and Support Independent Origins of Viral Gigantism.</title>
        <authorList>
            <person name="Backstrom D."/>
            <person name="Yutin N."/>
            <person name="Jorgensen S.L."/>
            <person name="Dharamshi J."/>
            <person name="Homa F."/>
            <person name="Zaremba-Niedwiedzka K."/>
            <person name="Spang A."/>
            <person name="Wolf Y.I."/>
            <person name="Koonin E.V."/>
            <person name="Ettema T.J."/>
        </authorList>
    </citation>
    <scope>NUCLEOTIDE SEQUENCE</scope>
</reference>
<dbReference type="Gene3D" id="3.20.20.150">
    <property type="entry name" value="Divalent-metal-dependent TIM barrel enzymes"/>
    <property type="match status" value="1"/>
</dbReference>
<dbReference type="EMBL" id="MK500328">
    <property type="protein sequence ID" value="QBK85959.1"/>
    <property type="molecule type" value="Genomic_DNA"/>
</dbReference>
<name>A0A481YSD1_9VIRU</name>
<accession>A0A481YSD1</accession>
<dbReference type="GO" id="GO:0006284">
    <property type="term" value="P:base-excision repair"/>
    <property type="evidence" value="ECO:0007669"/>
    <property type="project" value="TreeGrafter"/>
</dbReference>
<dbReference type="GO" id="GO:0003906">
    <property type="term" value="F:DNA-(apurinic or apyrimidinic site) endonuclease activity"/>
    <property type="evidence" value="ECO:0007669"/>
    <property type="project" value="TreeGrafter"/>
</dbReference>
<keyword evidence="2" id="KW-0255">Endonuclease</keyword>
<keyword evidence="2" id="KW-0540">Nuclease</keyword>
<dbReference type="SUPFAM" id="SSF51658">
    <property type="entry name" value="Xylose isomerase-like"/>
    <property type="match status" value="1"/>
</dbReference>
<dbReference type="Pfam" id="PF01261">
    <property type="entry name" value="AP_endonuc_2"/>
    <property type="match status" value="1"/>
</dbReference>
<sequence>MAVIEFKDTDYKYGFHVVKQSTLTKTIQRVASITPFTAFQTCIANPRGKNVPEFDVEDVVKAKKLLEETEIYMCVHGSLVYNLAGSVTHRDDPCFSRKCESTCVALTGELDVCAGLGVGVVVHPGSCKKKKEGIVTIGKMIENVLTRNSAASKKLAKGLGISVNEFKKKRKIILENAAGEGNKIASTLEDIRDIIEEVPSNLRPQVKVCIDTAHAYGAGLYQFKNPKEVKRFYKDFDKIVGLKYLEVFHLNDSRRSEKKGNNAFFGSKKDRHENLGLGYIFDDTNEVSDGLKEFFRQAYKRKIPIIGEPPKKTEAGGEGPGGIRDWYYVCDLLKETKYPLVEEIEVDSRK</sequence>
<dbReference type="GO" id="GO:0008081">
    <property type="term" value="F:phosphoric diester hydrolase activity"/>
    <property type="evidence" value="ECO:0007669"/>
    <property type="project" value="TreeGrafter"/>
</dbReference>
<dbReference type="GO" id="GO:0008270">
    <property type="term" value="F:zinc ion binding"/>
    <property type="evidence" value="ECO:0007669"/>
    <property type="project" value="InterPro"/>
</dbReference>